<evidence type="ECO:0000313" key="2">
    <source>
        <dbReference type="Proteomes" id="UP000827092"/>
    </source>
</evidence>
<evidence type="ECO:0000313" key="1">
    <source>
        <dbReference type="EMBL" id="KAG8201886.1"/>
    </source>
</evidence>
<dbReference type="Proteomes" id="UP000827092">
    <property type="component" value="Unassembled WGS sequence"/>
</dbReference>
<sequence>MIHCGWFLGCRVFGCDDPERKLSGESCFASYAQNVQRPTPRYLRKQREINTSISHLCATRHNNFYSKYPNTMPFFPAFMDEAFSSSSLRDSKSDDDNNNKIARGFVHRVDSHVLAFFFYAAPYLLAKI</sequence>
<name>A0AAV6W450_9ARAC</name>
<protein>
    <submittedName>
        <fullName evidence="1">Uncharacterized protein</fullName>
    </submittedName>
</protein>
<accession>A0AAV6W450</accession>
<gene>
    <name evidence="1" type="ORF">JTE90_027365</name>
</gene>
<comment type="caution">
    <text evidence="1">The sequence shown here is derived from an EMBL/GenBank/DDBJ whole genome shotgun (WGS) entry which is preliminary data.</text>
</comment>
<dbReference type="AlphaFoldDB" id="A0AAV6W450"/>
<dbReference type="EMBL" id="JAFNEN010000002">
    <property type="protein sequence ID" value="KAG8201886.1"/>
    <property type="molecule type" value="Genomic_DNA"/>
</dbReference>
<proteinExistence type="predicted"/>
<reference evidence="1 2" key="1">
    <citation type="journal article" date="2022" name="Nat. Ecol. Evol.">
        <title>A masculinizing supergene underlies an exaggerated male reproductive morph in a spider.</title>
        <authorList>
            <person name="Hendrickx F."/>
            <person name="De Corte Z."/>
            <person name="Sonet G."/>
            <person name="Van Belleghem S.M."/>
            <person name="Kostlbacher S."/>
            <person name="Vangestel C."/>
        </authorList>
    </citation>
    <scope>NUCLEOTIDE SEQUENCE [LARGE SCALE GENOMIC DNA]</scope>
    <source>
        <strain evidence="1">W744_W776</strain>
    </source>
</reference>
<keyword evidence="2" id="KW-1185">Reference proteome</keyword>
<organism evidence="1 2">
    <name type="scientific">Oedothorax gibbosus</name>
    <dbReference type="NCBI Taxonomy" id="931172"/>
    <lineage>
        <taxon>Eukaryota</taxon>
        <taxon>Metazoa</taxon>
        <taxon>Ecdysozoa</taxon>
        <taxon>Arthropoda</taxon>
        <taxon>Chelicerata</taxon>
        <taxon>Arachnida</taxon>
        <taxon>Araneae</taxon>
        <taxon>Araneomorphae</taxon>
        <taxon>Entelegynae</taxon>
        <taxon>Araneoidea</taxon>
        <taxon>Linyphiidae</taxon>
        <taxon>Erigoninae</taxon>
        <taxon>Oedothorax</taxon>
    </lineage>
</organism>